<dbReference type="CDD" id="cd06225">
    <property type="entry name" value="HAMP"/>
    <property type="match status" value="1"/>
</dbReference>
<dbReference type="Gene3D" id="6.10.340.10">
    <property type="match status" value="1"/>
</dbReference>
<dbReference type="GO" id="GO:0005886">
    <property type="term" value="C:plasma membrane"/>
    <property type="evidence" value="ECO:0007669"/>
    <property type="project" value="UniProtKB-SubCell"/>
</dbReference>
<evidence type="ECO:0000256" key="9">
    <source>
        <dbReference type="ARBA" id="ARBA00023012"/>
    </source>
</evidence>
<dbReference type="InterPro" id="IPR005467">
    <property type="entry name" value="His_kinase_dom"/>
</dbReference>
<comment type="caution">
    <text evidence="14">The sequence shown here is derived from an EMBL/GenBank/DDBJ whole genome shotgun (WGS) entry which is preliminary data.</text>
</comment>
<dbReference type="InterPro" id="IPR003660">
    <property type="entry name" value="HAMP_dom"/>
</dbReference>
<dbReference type="Pfam" id="PF05227">
    <property type="entry name" value="CHASE3"/>
    <property type="match status" value="1"/>
</dbReference>
<feature type="domain" description="HAMP" evidence="13">
    <location>
        <begin position="207"/>
        <end position="259"/>
    </location>
</feature>
<evidence type="ECO:0000256" key="10">
    <source>
        <dbReference type="SAM" id="Coils"/>
    </source>
</evidence>
<evidence type="ECO:0000259" key="13">
    <source>
        <dbReference type="PROSITE" id="PS50885"/>
    </source>
</evidence>
<sequence>MTSSNLTRRWTSQTWFGCVLAGMVVLILAGAGLGTQVLADTTAVSNRLNDHISPARTTVVQLDGALGDQVSGLRAFAVSGRPELLEPYRTGITGELAATARLHELLADEAGLLAELDELERLAAQWRRDSAEPLIAARQISPAVSQPSDAFAAVRAQLTDFDAALLDERTRGRQALDDSRQVRNIVFLGLAALLLAAVAAIAVLLRLIVLRPLTRLSAAVRTVAAGDFGHRLSPHGPSDIAALGHDVDAMRERLVQALVAASETRDALARSNADLEQFAYVASHDLQEPLRKVASFCQMLQRRYAGSLDDRAQQYIAFAVDGATRMQRLITDLLTFSRIGRVYDSSKPVDLGSLVDQVEQTLAATIEETGARIDRPDLPTVQGDATLLAMLWQNLIGNALKFRHPDRPPHVTISAASVADEWSFTVSDNGIGVDAEFADKIFVIFQRLHPREKYSGTGIGLAICKRVVEHHGGAISVDTTRTDGTTFAFTIAKHIRRLTPEAPDVSDRALVAS</sequence>
<dbReference type="PROSITE" id="PS50885">
    <property type="entry name" value="HAMP"/>
    <property type="match status" value="1"/>
</dbReference>
<evidence type="ECO:0000313" key="15">
    <source>
        <dbReference type="Proteomes" id="UP000239415"/>
    </source>
</evidence>
<evidence type="ECO:0000256" key="7">
    <source>
        <dbReference type="ARBA" id="ARBA00022777"/>
    </source>
</evidence>
<dbReference type="RefSeq" id="WP_203737690.1">
    <property type="nucleotide sequence ID" value="NZ_BOMO01000152.1"/>
</dbReference>
<keyword evidence="6 11" id="KW-0812">Transmembrane</keyword>
<evidence type="ECO:0000256" key="6">
    <source>
        <dbReference type="ARBA" id="ARBA00022692"/>
    </source>
</evidence>
<dbReference type="CDD" id="cd00082">
    <property type="entry name" value="HisKA"/>
    <property type="match status" value="1"/>
</dbReference>
<accession>A0A2T0JXD3</accession>
<dbReference type="SMART" id="SM00387">
    <property type="entry name" value="HATPase_c"/>
    <property type="match status" value="1"/>
</dbReference>
<feature type="domain" description="Histidine kinase" evidence="12">
    <location>
        <begin position="281"/>
        <end position="495"/>
    </location>
</feature>
<dbReference type="SMART" id="SM00304">
    <property type="entry name" value="HAMP"/>
    <property type="match status" value="1"/>
</dbReference>
<evidence type="ECO:0000256" key="5">
    <source>
        <dbReference type="ARBA" id="ARBA00022679"/>
    </source>
</evidence>
<dbReference type="InterPro" id="IPR036890">
    <property type="entry name" value="HATPase_C_sf"/>
</dbReference>
<comment type="catalytic activity">
    <reaction evidence="1">
        <text>ATP + protein L-histidine = ADP + protein N-phospho-L-histidine.</text>
        <dbReference type="EC" id="2.7.13.3"/>
    </reaction>
</comment>
<keyword evidence="4" id="KW-0597">Phosphoprotein</keyword>
<dbReference type="SUPFAM" id="SSF158472">
    <property type="entry name" value="HAMP domain-like"/>
    <property type="match status" value="1"/>
</dbReference>
<dbReference type="Gene3D" id="3.30.565.10">
    <property type="entry name" value="Histidine kinase-like ATPase, C-terminal domain"/>
    <property type="match status" value="1"/>
</dbReference>
<evidence type="ECO:0000256" key="2">
    <source>
        <dbReference type="ARBA" id="ARBA00004236"/>
    </source>
</evidence>
<keyword evidence="7" id="KW-0418">Kinase</keyword>
<feature type="coiled-coil region" evidence="10">
    <location>
        <begin position="102"/>
        <end position="129"/>
    </location>
</feature>
<dbReference type="InterPro" id="IPR007891">
    <property type="entry name" value="CHASE3"/>
</dbReference>
<name>A0A2T0JXD3_9ACTN</name>
<dbReference type="InterPro" id="IPR036097">
    <property type="entry name" value="HisK_dim/P_sf"/>
</dbReference>
<evidence type="ECO:0000259" key="12">
    <source>
        <dbReference type="PROSITE" id="PS50109"/>
    </source>
</evidence>
<dbReference type="InterPro" id="IPR004358">
    <property type="entry name" value="Sig_transdc_His_kin-like_C"/>
</dbReference>
<dbReference type="Pfam" id="PF02518">
    <property type="entry name" value="HATPase_c"/>
    <property type="match status" value="1"/>
</dbReference>
<protein>
    <recommendedName>
        <fullName evidence="3">histidine kinase</fullName>
        <ecNumber evidence="3">2.7.13.3</ecNumber>
    </recommendedName>
</protein>
<dbReference type="AlphaFoldDB" id="A0A2T0JXD3"/>
<dbReference type="Pfam" id="PF00672">
    <property type="entry name" value="HAMP"/>
    <property type="match status" value="1"/>
</dbReference>
<evidence type="ECO:0000256" key="8">
    <source>
        <dbReference type="ARBA" id="ARBA00022989"/>
    </source>
</evidence>
<dbReference type="InterPro" id="IPR003594">
    <property type="entry name" value="HATPase_dom"/>
</dbReference>
<feature type="transmembrane region" description="Helical" evidence="11">
    <location>
        <begin position="185"/>
        <end position="209"/>
    </location>
</feature>
<keyword evidence="15" id="KW-1185">Reference proteome</keyword>
<dbReference type="InterPro" id="IPR003661">
    <property type="entry name" value="HisK_dim/P_dom"/>
</dbReference>
<dbReference type="InterPro" id="IPR052162">
    <property type="entry name" value="Sensor_kinase/Photoreceptor"/>
</dbReference>
<dbReference type="PANTHER" id="PTHR43304:SF1">
    <property type="entry name" value="PAC DOMAIN-CONTAINING PROTEIN"/>
    <property type="match status" value="1"/>
</dbReference>
<dbReference type="SMART" id="SM00388">
    <property type="entry name" value="HisKA"/>
    <property type="match status" value="1"/>
</dbReference>
<evidence type="ECO:0000313" key="14">
    <source>
        <dbReference type="EMBL" id="PRX12664.1"/>
    </source>
</evidence>
<keyword evidence="9" id="KW-0902">Two-component regulatory system</keyword>
<dbReference type="Proteomes" id="UP000239415">
    <property type="component" value="Unassembled WGS sequence"/>
</dbReference>
<dbReference type="Gene3D" id="1.10.287.130">
    <property type="match status" value="1"/>
</dbReference>
<dbReference type="SUPFAM" id="SSF47384">
    <property type="entry name" value="Homodimeric domain of signal transducing histidine kinase"/>
    <property type="match status" value="1"/>
</dbReference>
<proteinExistence type="predicted"/>
<gene>
    <name evidence="14" type="ORF">CLV67_12787</name>
</gene>
<comment type="subcellular location">
    <subcellularLocation>
        <location evidence="2">Cell membrane</location>
    </subcellularLocation>
</comment>
<dbReference type="GO" id="GO:0000155">
    <property type="term" value="F:phosphorelay sensor kinase activity"/>
    <property type="evidence" value="ECO:0007669"/>
    <property type="project" value="InterPro"/>
</dbReference>
<dbReference type="SUPFAM" id="SSF55874">
    <property type="entry name" value="ATPase domain of HSP90 chaperone/DNA topoisomerase II/histidine kinase"/>
    <property type="match status" value="1"/>
</dbReference>
<evidence type="ECO:0000256" key="11">
    <source>
        <dbReference type="SAM" id="Phobius"/>
    </source>
</evidence>
<evidence type="ECO:0000256" key="3">
    <source>
        <dbReference type="ARBA" id="ARBA00012438"/>
    </source>
</evidence>
<dbReference type="EMBL" id="PVMZ01000027">
    <property type="protein sequence ID" value="PRX12664.1"/>
    <property type="molecule type" value="Genomic_DNA"/>
</dbReference>
<dbReference type="EC" id="2.7.13.3" evidence="3"/>
<keyword evidence="10" id="KW-0175">Coiled coil</keyword>
<dbReference type="Pfam" id="PF00512">
    <property type="entry name" value="HisKA"/>
    <property type="match status" value="1"/>
</dbReference>
<evidence type="ECO:0000256" key="1">
    <source>
        <dbReference type="ARBA" id="ARBA00000085"/>
    </source>
</evidence>
<keyword evidence="5" id="KW-0808">Transferase</keyword>
<organism evidence="14 15">
    <name type="scientific">Actinoplanes italicus</name>
    <dbReference type="NCBI Taxonomy" id="113567"/>
    <lineage>
        <taxon>Bacteria</taxon>
        <taxon>Bacillati</taxon>
        <taxon>Actinomycetota</taxon>
        <taxon>Actinomycetes</taxon>
        <taxon>Micromonosporales</taxon>
        <taxon>Micromonosporaceae</taxon>
        <taxon>Actinoplanes</taxon>
    </lineage>
</organism>
<reference evidence="14 15" key="1">
    <citation type="submission" date="2018-03" db="EMBL/GenBank/DDBJ databases">
        <title>Genomic Encyclopedia of Archaeal and Bacterial Type Strains, Phase II (KMG-II): from individual species to whole genera.</title>
        <authorList>
            <person name="Goeker M."/>
        </authorList>
    </citation>
    <scope>NUCLEOTIDE SEQUENCE [LARGE SCALE GENOMIC DNA]</scope>
    <source>
        <strain evidence="14 15">DSM 43146</strain>
    </source>
</reference>
<keyword evidence="8 11" id="KW-1133">Transmembrane helix</keyword>
<keyword evidence="11" id="KW-0472">Membrane</keyword>
<dbReference type="PRINTS" id="PR00344">
    <property type="entry name" value="BCTRLSENSOR"/>
</dbReference>
<dbReference type="FunFam" id="3.30.565.10:FF:000006">
    <property type="entry name" value="Sensor histidine kinase WalK"/>
    <property type="match status" value="1"/>
</dbReference>
<dbReference type="PANTHER" id="PTHR43304">
    <property type="entry name" value="PHYTOCHROME-LIKE PROTEIN CPH1"/>
    <property type="match status" value="1"/>
</dbReference>
<evidence type="ECO:0000256" key="4">
    <source>
        <dbReference type="ARBA" id="ARBA00022553"/>
    </source>
</evidence>
<dbReference type="PROSITE" id="PS50109">
    <property type="entry name" value="HIS_KIN"/>
    <property type="match status" value="1"/>
</dbReference>